<dbReference type="PIRSF" id="PIRSF001438">
    <property type="entry name" value="4pyrrol_synth_OHMeBilane_synth"/>
    <property type="match status" value="1"/>
</dbReference>
<comment type="cofactor">
    <cofactor evidence="8">
        <name>dipyrromethane</name>
        <dbReference type="ChEBI" id="CHEBI:60342"/>
    </cofactor>
    <text evidence="8">Binds 1 dipyrromethane group covalently.</text>
</comment>
<dbReference type="PANTHER" id="PTHR11557">
    <property type="entry name" value="PORPHOBILINOGEN DEAMINASE"/>
    <property type="match status" value="1"/>
</dbReference>
<dbReference type="InterPro" id="IPR022419">
    <property type="entry name" value="Porphobilin_deaminase_cofac_BS"/>
</dbReference>
<dbReference type="Gene3D" id="3.40.190.10">
    <property type="entry name" value="Periplasmic binding protein-like II"/>
    <property type="match status" value="2"/>
</dbReference>
<comment type="caution">
    <text evidence="11">The sequence shown here is derived from an EMBL/GenBank/DDBJ whole genome shotgun (WGS) entry which is preliminary data.</text>
</comment>
<dbReference type="InterPro" id="IPR022418">
    <property type="entry name" value="Porphobilinogen_deaminase_C"/>
</dbReference>
<comment type="similarity">
    <text evidence="3 8">Belongs to the HMBS family.</text>
</comment>
<evidence type="ECO:0000256" key="1">
    <source>
        <dbReference type="ARBA" id="ARBA00002869"/>
    </source>
</evidence>
<evidence type="ECO:0000256" key="5">
    <source>
        <dbReference type="ARBA" id="ARBA00022679"/>
    </source>
</evidence>
<keyword evidence="6 8" id="KW-0627">Porphyrin biosynthesis</keyword>
<reference evidence="11 12" key="1">
    <citation type="submission" date="2022-05" db="EMBL/GenBank/DDBJ databases">
        <authorList>
            <person name="Park J.-S."/>
        </authorList>
    </citation>
    <scope>NUCLEOTIDE SEQUENCE [LARGE SCALE GENOMIC DNA]</scope>
    <source>
        <strain evidence="11 12">2012CJ34-2</strain>
    </source>
</reference>
<feature type="domain" description="Porphobilinogen deaminase N-terminal" evidence="9">
    <location>
        <begin position="17"/>
        <end position="224"/>
    </location>
</feature>
<name>A0ABT0PAF2_9GAMM</name>
<dbReference type="CDD" id="cd13646">
    <property type="entry name" value="PBP2_EcHMBS_like"/>
    <property type="match status" value="1"/>
</dbReference>
<evidence type="ECO:0000256" key="4">
    <source>
        <dbReference type="ARBA" id="ARBA00011245"/>
    </source>
</evidence>
<accession>A0ABT0PAF2</accession>
<evidence type="ECO:0000256" key="7">
    <source>
        <dbReference type="ARBA" id="ARBA00048169"/>
    </source>
</evidence>
<dbReference type="HAMAP" id="MF_00260">
    <property type="entry name" value="Porphobil_deam"/>
    <property type="match status" value="1"/>
</dbReference>
<gene>
    <name evidence="8 11" type="primary">hemC</name>
    <name evidence="11" type="ORF">M3P05_00225</name>
</gene>
<dbReference type="GO" id="GO:0004418">
    <property type="term" value="F:hydroxymethylbilane synthase activity"/>
    <property type="evidence" value="ECO:0007669"/>
    <property type="project" value="UniProtKB-EC"/>
</dbReference>
<keyword evidence="5 8" id="KW-0808">Transferase</keyword>
<evidence type="ECO:0000259" key="9">
    <source>
        <dbReference type="Pfam" id="PF01379"/>
    </source>
</evidence>
<dbReference type="SUPFAM" id="SSF54782">
    <property type="entry name" value="Porphobilinogen deaminase (hydroxymethylbilane synthase), C-terminal domain"/>
    <property type="match status" value="1"/>
</dbReference>
<dbReference type="PRINTS" id="PR00151">
    <property type="entry name" value="PORPHBDMNASE"/>
</dbReference>
<comment type="pathway">
    <text evidence="2">Porphyrin-containing compound metabolism; protoporphyrin-IX biosynthesis; coproporphyrinogen-III from 5-aminolevulinate: step 2/4.</text>
</comment>
<comment type="catalytic activity">
    <reaction evidence="7 8">
        <text>4 porphobilinogen + H2O = hydroxymethylbilane + 4 NH4(+)</text>
        <dbReference type="Rhea" id="RHEA:13185"/>
        <dbReference type="ChEBI" id="CHEBI:15377"/>
        <dbReference type="ChEBI" id="CHEBI:28938"/>
        <dbReference type="ChEBI" id="CHEBI:57845"/>
        <dbReference type="ChEBI" id="CHEBI:58126"/>
        <dbReference type="EC" id="2.5.1.61"/>
    </reaction>
</comment>
<dbReference type="InterPro" id="IPR022417">
    <property type="entry name" value="Porphobilin_deaminase_N"/>
</dbReference>
<keyword evidence="12" id="KW-1185">Reference proteome</keyword>
<evidence type="ECO:0000256" key="6">
    <source>
        <dbReference type="ARBA" id="ARBA00023244"/>
    </source>
</evidence>
<dbReference type="PANTHER" id="PTHR11557:SF0">
    <property type="entry name" value="PORPHOBILINOGEN DEAMINASE"/>
    <property type="match status" value="1"/>
</dbReference>
<comment type="miscellaneous">
    <text evidence="8">The porphobilinogen subunits are added to the dipyrromethane group.</text>
</comment>
<organism evidence="11 12">
    <name type="scientific">Parendozoicomonas callyspongiae</name>
    <dbReference type="NCBI Taxonomy" id="2942213"/>
    <lineage>
        <taxon>Bacteria</taxon>
        <taxon>Pseudomonadati</taxon>
        <taxon>Pseudomonadota</taxon>
        <taxon>Gammaproteobacteria</taxon>
        <taxon>Oceanospirillales</taxon>
        <taxon>Endozoicomonadaceae</taxon>
        <taxon>Parendozoicomonas</taxon>
    </lineage>
</organism>
<evidence type="ECO:0000313" key="12">
    <source>
        <dbReference type="Proteomes" id="UP001203338"/>
    </source>
</evidence>
<dbReference type="Pfam" id="PF03900">
    <property type="entry name" value="Porphobil_deamC"/>
    <property type="match status" value="1"/>
</dbReference>
<dbReference type="Pfam" id="PF01379">
    <property type="entry name" value="Porphobil_deam"/>
    <property type="match status" value="1"/>
</dbReference>
<dbReference type="PROSITE" id="PS00533">
    <property type="entry name" value="PORPHOBILINOGEN_DEAM"/>
    <property type="match status" value="1"/>
</dbReference>
<evidence type="ECO:0000256" key="3">
    <source>
        <dbReference type="ARBA" id="ARBA00005638"/>
    </source>
</evidence>
<feature type="modified residue" description="S-(dipyrrolylmethanemethyl)cysteine" evidence="8">
    <location>
        <position position="253"/>
    </location>
</feature>
<dbReference type="EMBL" id="JAMFLX010000001">
    <property type="protein sequence ID" value="MCL6268374.1"/>
    <property type="molecule type" value="Genomic_DNA"/>
</dbReference>
<dbReference type="EC" id="2.5.1.61" evidence="8"/>
<dbReference type="Proteomes" id="UP001203338">
    <property type="component" value="Unassembled WGS sequence"/>
</dbReference>
<evidence type="ECO:0000259" key="10">
    <source>
        <dbReference type="Pfam" id="PF03900"/>
    </source>
</evidence>
<evidence type="ECO:0000256" key="2">
    <source>
        <dbReference type="ARBA" id="ARBA00004735"/>
    </source>
</evidence>
<dbReference type="SUPFAM" id="SSF53850">
    <property type="entry name" value="Periplasmic binding protein-like II"/>
    <property type="match status" value="1"/>
</dbReference>
<protein>
    <recommendedName>
        <fullName evidence="8">Porphobilinogen deaminase</fullName>
        <shortName evidence="8">PBG</shortName>
        <ecNumber evidence="8">2.5.1.61</ecNumber>
    </recommendedName>
    <alternativeName>
        <fullName evidence="8">Hydroxymethylbilane synthase</fullName>
        <shortName evidence="8">HMBS</shortName>
    </alternativeName>
    <alternativeName>
        <fullName evidence="8">Pre-uroporphyrinogen synthase</fullName>
    </alternativeName>
</protein>
<dbReference type="Gene3D" id="3.30.160.40">
    <property type="entry name" value="Porphobilinogen deaminase, C-terminal domain"/>
    <property type="match status" value="1"/>
</dbReference>
<feature type="domain" description="Porphobilinogen deaminase C-terminal" evidence="10">
    <location>
        <begin position="237"/>
        <end position="306"/>
    </location>
</feature>
<comment type="function">
    <text evidence="1 8">Tetrapolymerization of the monopyrrole PBG into the hydroxymethylbilane pre-uroporphyrinogen in several discrete steps.</text>
</comment>
<dbReference type="RefSeq" id="WP_249697212.1">
    <property type="nucleotide sequence ID" value="NZ_JAMFLX010000001.1"/>
</dbReference>
<proteinExistence type="inferred from homology"/>
<dbReference type="NCBIfam" id="TIGR00212">
    <property type="entry name" value="hemC"/>
    <property type="match status" value="1"/>
</dbReference>
<sequence>MMTGKADSTTQQAPRTLRIATRKSALALWQAEYVKGKLEELHPGLTVELVTMVSRGDKLLDAPLAKIGGKGLFVKELEHALLEDRADIAVHSMKDVPMSFPEGLGLEVICEREDPRDAFVSNTYASLDELPQGAVVGTSSLRRQCQILEHRPDLTINFLRGNVNTRLAKLDDGQYDAIILAAAGLIRLEFQDRIRQFLETDVSLPAGGQGAVGIECCTGDEEIINLIKPLHHEQTAKCVLAERAMNRTLNGGCQVPIASFAELEGEQVHLRGLVGQPDASSILRTVQTFPAEQYEQAGIQAAEHLLEQGAGEILAALPHSTATNADTE</sequence>
<evidence type="ECO:0000313" key="11">
    <source>
        <dbReference type="EMBL" id="MCL6268374.1"/>
    </source>
</evidence>
<comment type="subunit">
    <text evidence="4 8">Monomer.</text>
</comment>
<dbReference type="InterPro" id="IPR036803">
    <property type="entry name" value="Porphobilinogen_deaminase_C_sf"/>
</dbReference>
<evidence type="ECO:0000256" key="8">
    <source>
        <dbReference type="HAMAP-Rule" id="MF_00260"/>
    </source>
</evidence>
<dbReference type="InterPro" id="IPR000860">
    <property type="entry name" value="HemC"/>
</dbReference>